<dbReference type="EMBL" id="CAFAAB010000069">
    <property type="protein sequence ID" value="CAB4783961.1"/>
    <property type="molecule type" value="Genomic_DNA"/>
</dbReference>
<evidence type="ECO:0000313" key="4">
    <source>
        <dbReference type="EMBL" id="CAB4783961.1"/>
    </source>
</evidence>
<dbReference type="InterPro" id="IPR020084">
    <property type="entry name" value="NUDIX_hydrolase_CS"/>
</dbReference>
<organism evidence="4">
    <name type="scientific">freshwater metagenome</name>
    <dbReference type="NCBI Taxonomy" id="449393"/>
    <lineage>
        <taxon>unclassified sequences</taxon>
        <taxon>metagenomes</taxon>
        <taxon>ecological metagenomes</taxon>
    </lineage>
</organism>
<dbReference type="PANTHER" id="PTHR43046">
    <property type="entry name" value="GDP-MANNOSE MANNOSYL HYDROLASE"/>
    <property type="match status" value="1"/>
</dbReference>
<evidence type="ECO:0000256" key="1">
    <source>
        <dbReference type="ARBA" id="ARBA00001946"/>
    </source>
</evidence>
<protein>
    <submittedName>
        <fullName evidence="4">Unannotated protein</fullName>
    </submittedName>
</protein>
<dbReference type="SUPFAM" id="SSF55811">
    <property type="entry name" value="Nudix"/>
    <property type="match status" value="1"/>
</dbReference>
<proteinExistence type="predicted"/>
<name>A0A6J6WFR4_9ZZZZ</name>
<dbReference type="PANTHER" id="PTHR43046:SF14">
    <property type="entry name" value="MUTT_NUDIX FAMILY PROTEIN"/>
    <property type="match status" value="1"/>
</dbReference>
<gene>
    <name evidence="4" type="ORF">UFOPK2958_00722</name>
</gene>
<dbReference type="Gene3D" id="3.90.79.10">
    <property type="entry name" value="Nucleoside Triphosphate Pyrophosphohydrolase"/>
    <property type="match status" value="1"/>
</dbReference>
<evidence type="ECO:0000256" key="2">
    <source>
        <dbReference type="ARBA" id="ARBA00022801"/>
    </source>
</evidence>
<comment type="cofactor">
    <cofactor evidence="1">
        <name>Mg(2+)</name>
        <dbReference type="ChEBI" id="CHEBI:18420"/>
    </cofactor>
</comment>
<dbReference type="InterPro" id="IPR015797">
    <property type="entry name" value="NUDIX_hydrolase-like_dom_sf"/>
</dbReference>
<dbReference type="PRINTS" id="PR00502">
    <property type="entry name" value="NUDIXFAMILY"/>
</dbReference>
<dbReference type="Pfam" id="PF00293">
    <property type="entry name" value="NUDIX"/>
    <property type="match status" value="1"/>
</dbReference>
<dbReference type="CDD" id="cd02883">
    <property type="entry name" value="NUDIX_Hydrolase"/>
    <property type="match status" value="1"/>
</dbReference>
<accession>A0A6J6WFR4</accession>
<evidence type="ECO:0000259" key="3">
    <source>
        <dbReference type="PROSITE" id="PS51462"/>
    </source>
</evidence>
<dbReference type="InterPro" id="IPR020476">
    <property type="entry name" value="Nudix_hydrolase"/>
</dbReference>
<dbReference type="GO" id="GO:0016787">
    <property type="term" value="F:hydrolase activity"/>
    <property type="evidence" value="ECO:0007669"/>
    <property type="project" value="UniProtKB-KW"/>
</dbReference>
<dbReference type="PROSITE" id="PS00893">
    <property type="entry name" value="NUDIX_BOX"/>
    <property type="match status" value="1"/>
</dbReference>
<reference evidence="4" key="1">
    <citation type="submission" date="2020-05" db="EMBL/GenBank/DDBJ databases">
        <authorList>
            <person name="Chiriac C."/>
            <person name="Salcher M."/>
            <person name="Ghai R."/>
            <person name="Kavagutti S V."/>
        </authorList>
    </citation>
    <scope>NUCLEOTIDE SEQUENCE</scope>
</reference>
<dbReference type="PROSITE" id="PS51462">
    <property type="entry name" value="NUDIX"/>
    <property type="match status" value="1"/>
</dbReference>
<keyword evidence="2" id="KW-0378">Hydrolase</keyword>
<feature type="domain" description="Nudix hydrolase" evidence="3">
    <location>
        <begin position="2"/>
        <end position="141"/>
    </location>
</feature>
<sequence length="164" mass="18051">MSRRVEVGPSPRVYGVCIHDSAVLLVRATNPHDGGEIWWLPGGGIDWGESPQQTLEREFIEETGLGVTNHLLHSVLDDQRVRVNGDHVHTVRIIYLATVEVAPLQHEAGGTTDFVMWAKLSELNQIRLADYAQSSIEAVVTMLASTETNERNSSLAPFRAAANL</sequence>
<dbReference type="AlphaFoldDB" id="A0A6J6WFR4"/>
<dbReference type="InterPro" id="IPR000086">
    <property type="entry name" value="NUDIX_hydrolase_dom"/>
</dbReference>